<dbReference type="CDD" id="cd04333">
    <property type="entry name" value="ProX_deacylase"/>
    <property type="match status" value="1"/>
</dbReference>
<dbReference type="eggNOG" id="COG2606">
    <property type="taxonomic scope" value="Bacteria"/>
</dbReference>
<dbReference type="STRING" id="1499967.U27_00864"/>
<keyword evidence="3" id="KW-1185">Reference proteome</keyword>
<evidence type="ECO:0000313" key="3">
    <source>
        <dbReference type="Proteomes" id="UP000030661"/>
    </source>
</evidence>
<dbReference type="Pfam" id="PF04073">
    <property type="entry name" value="tRNA_edit"/>
    <property type="match status" value="1"/>
</dbReference>
<dbReference type="Gene3D" id="3.90.960.10">
    <property type="entry name" value="YbaK/aminoacyl-tRNA synthetase-associated domain"/>
    <property type="match status" value="1"/>
</dbReference>
<dbReference type="GO" id="GO:0002161">
    <property type="term" value="F:aminoacyl-tRNA deacylase activity"/>
    <property type="evidence" value="ECO:0007669"/>
    <property type="project" value="InterPro"/>
</dbReference>
<dbReference type="Proteomes" id="UP000030661">
    <property type="component" value="Unassembled WGS sequence"/>
</dbReference>
<dbReference type="InterPro" id="IPR036754">
    <property type="entry name" value="YbaK/aa-tRNA-synt-asso_dom_sf"/>
</dbReference>
<accession>A0A081C8R1</accession>
<keyword evidence="2" id="KW-0436">Ligase</keyword>
<protein>
    <submittedName>
        <fullName evidence="2">YbaK/prolyl-tRNA synthetase associated region</fullName>
    </submittedName>
</protein>
<dbReference type="HOGENOM" id="CLU_094875_0_0_0"/>
<dbReference type="EMBL" id="DF820476">
    <property type="protein sequence ID" value="GAK60966.1"/>
    <property type="molecule type" value="Genomic_DNA"/>
</dbReference>
<evidence type="ECO:0000313" key="2">
    <source>
        <dbReference type="EMBL" id="GAK60966.1"/>
    </source>
</evidence>
<proteinExistence type="predicted"/>
<dbReference type="SUPFAM" id="SSF55826">
    <property type="entry name" value="YbaK/ProRS associated domain"/>
    <property type="match status" value="1"/>
</dbReference>
<gene>
    <name evidence="2" type="ORF">U27_00864</name>
</gene>
<evidence type="ECO:0000259" key="1">
    <source>
        <dbReference type="Pfam" id="PF04073"/>
    </source>
</evidence>
<reference evidence="2" key="1">
    <citation type="journal article" date="2015" name="PeerJ">
        <title>First genomic representation of candidate bacterial phylum KSB3 points to enhanced environmental sensing as a trigger of wastewater bulking.</title>
        <authorList>
            <person name="Sekiguchi Y."/>
            <person name="Ohashi A."/>
            <person name="Parks D.H."/>
            <person name="Yamauchi T."/>
            <person name="Tyson G.W."/>
            <person name="Hugenholtz P."/>
        </authorList>
    </citation>
    <scope>NUCLEOTIDE SEQUENCE [LARGE SCALE GENOMIC DNA]</scope>
</reference>
<dbReference type="PANTHER" id="PTHR30411">
    <property type="entry name" value="CYTOPLASMIC PROTEIN"/>
    <property type="match status" value="1"/>
</dbReference>
<dbReference type="PANTHER" id="PTHR30411:SF1">
    <property type="entry name" value="CYTOPLASMIC PROTEIN"/>
    <property type="match status" value="1"/>
</dbReference>
<dbReference type="AlphaFoldDB" id="A0A081C8R1"/>
<organism evidence="2">
    <name type="scientific">Vecturithrix granuli</name>
    <dbReference type="NCBI Taxonomy" id="1499967"/>
    <lineage>
        <taxon>Bacteria</taxon>
        <taxon>Candidatus Moduliflexota</taxon>
        <taxon>Candidatus Vecturitrichia</taxon>
        <taxon>Candidatus Vecturitrichales</taxon>
        <taxon>Candidatus Vecturitrichaceae</taxon>
        <taxon>Candidatus Vecturithrix</taxon>
    </lineage>
</organism>
<feature type="domain" description="YbaK/aminoacyl-tRNA synthetase-associated" evidence="1">
    <location>
        <begin position="32"/>
        <end position="149"/>
    </location>
</feature>
<keyword evidence="2" id="KW-0030">Aminoacyl-tRNA synthetase</keyword>
<dbReference type="GO" id="GO:0004812">
    <property type="term" value="F:aminoacyl-tRNA ligase activity"/>
    <property type="evidence" value="ECO:0007669"/>
    <property type="project" value="UniProtKB-KW"/>
</dbReference>
<sequence length="159" mass="17000">MAETLSSSAQKVQDALHALGMACQVVELPATTRSAKEAAHAIGCQVGQIVKSLVFRGQNSNTPILALVSGANRVNEKTLSTLVAEPIQKADADFVREKTGFAIGGVPPVGHRETFVTFIDENLFQYQEIWAAAGTPHAVFKLTPDELKQITDGQIITVT</sequence>
<name>A0A081C8R1_VECG1</name>
<dbReference type="InterPro" id="IPR007214">
    <property type="entry name" value="YbaK/aa-tRNA-synth-assoc-dom"/>
</dbReference>